<dbReference type="GO" id="GO:0008721">
    <property type="term" value="F:D-serine ammonia-lyase activity"/>
    <property type="evidence" value="ECO:0007669"/>
    <property type="project" value="TreeGrafter"/>
</dbReference>
<name>A0A212KJM2_9PROT</name>
<dbReference type="Pfam" id="PF01168">
    <property type="entry name" value="Ala_racemase_N"/>
    <property type="match status" value="1"/>
</dbReference>
<reference evidence="4" key="1">
    <citation type="submission" date="2016-04" db="EMBL/GenBank/DDBJ databases">
        <authorList>
            <person name="Evans L.H."/>
            <person name="Alamgir A."/>
            <person name="Owens N."/>
            <person name="Weber N.D."/>
            <person name="Virtaneva K."/>
            <person name="Barbian K."/>
            <person name="Babar A."/>
            <person name="Rosenke K."/>
        </authorList>
    </citation>
    <scope>NUCLEOTIDE SEQUENCE</scope>
    <source>
        <strain evidence="4">86</strain>
    </source>
</reference>
<evidence type="ECO:0000259" key="3">
    <source>
        <dbReference type="SMART" id="SM01119"/>
    </source>
</evidence>
<dbReference type="PANTHER" id="PTHR28004:SF2">
    <property type="entry name" value="D-SERINE DEHYDRATASE"/>
    <property type="match status" value="1"/>
</dbReference>
<dbReference type="GO" id="GO:0036088">
    <property type="term" value="P:D-serine catabolic process"/>
    <property type="evidence" value="ECO:0007669"/>
    <property type="project" value="TreeGrafter"/>
</dbReference>
<dbReference type="AlphaFoldDB" id="A0A212KJM2"/>
<dbReference type="InterPro" id="IPR001608">
    <property type="entry name" value="Ala_racemase_N"/>
</dbReference>
<sequence>MSLAELATPALLLDVAKVRHNLARLKARLAEHGVAFRPHMKTAKSAALYAELIGAGTPITVSTLKEAEEYAAAGATDVTYAVGITPDKLDRVGALRRSGCAVAVILDSVPAAEAVAAWSRARGDALPAFVEIDADGQRAGLQASRAAEIVAVGRALVDGGAELRGVLTHAGDSYAVPGAAAIAAMAETERAATVAAAEALRAAGLPCPVVSVGSTPTALFARDLTGVTEVRAGVFMFQDLVMAGLGVCPVEDIALSVLASVIGHQADKGWTLIDAGWMAMSRDRGTAALPVDQGYGLVCDAGGRPLGDHVVIKASQEHGIVAARAGGAAKPLDLPLGARVRVLPNHACATAAQFQDYVLVEGERVVGRAARFNGW</sequence>
<feature type="domain" description="D-serine dehydratase-like" evidence="3">
    <location>
        <begin position="254"/>
        <end position="361"/>
    </location>
</feature>
<comment type="similarity">
    <text evidence="1">Belongs to the DSD1 family.</text>
</comment>
<dbReference type="EC" id="4.3.1.27" evidence="4"/>
<gene>
    <name evidence="4" type="primary">dthadh</name>
    <name evidence="4" type="ORF">KL86APRO_20328</name>
</gene>
<dbReference type="SUPFAM" id="SSF51419">
    <property type="entry name" value="PLP-binding barrel"/>
    <property type="match status" value="1"/>
</dbReference>
<keyword evidence="2 4" id="KW-0456">Lyase</keyword>
<dbReference type="InterPro" id="IPR051466">
    <property type="entry name" value="D-amino_acid_metab_enzyme"/>
</dbReference>
<evidence type="ECO:0000313" key="4">
    <source>
        <dbReference type="EMBL" id="SBW11852.1"/>
    </source>
</evidence>
<evidence type="ECO:0000256" key="2">
    <source>
        <dbReference type="ARBA" id="ARBA00023239"/>
    </source>
</evidence>
<organism evidence="4">
    <name type="scientific">uncultured Alphaproteobacteria bacterium</name>
    <dbReference type="NCBI Taxonomy" id="91750"/>
    <lineage>
        <taxon>Bacteria</taxon>
        <taxon>Pseudomonadati</taxon>
        <taxon>Pseudomonadota</taxon>
        <taxon>Alphaproteobacteria</taxon>
        <taxon>environmental samples</taxon>
    </lineage>
</organism>
<accession>A0A212KJM2</accession>
<dbReference type="Gene3D" id="2.40.37.20">
    <property type="entry name" value="D-serine dehydratase-like domain"/>
    <property type="match status" value="1"/>
</dbReference>
<dbReference type="SMART" id="SM01119">
    <property type="entry name" value="D-ser_dehydrat"/>
    <property type="match status" value="1"/>
</dbReference>
<dbReference type="InterPro" id="IPR042208">
    <property type="entry name" value="D-ser_dehydrat-like_sf"/>
</dbReference>
<dbReference type="EMBL" id="FLUO01000002">
    <property type="protein sequence ID" value="SBW11852.1"/>
    <property type="molecule type" value="Genomic_DNA"/>
</dbReference>
<dbReference type="Pfam" id="PF14031">
    <property type="entry name" value="D-ser_dehydrat"/>
    <property type="match status" value="1"/>
</dbReference>
<dbReference type="InterPro" id="IPR026956">
    <property type="entry name" value="D-ser_dehydrat-like_dom"/>
</dbReference>
<evidence type="ECO:0000256" key="1">
    <source>
        <dbReference type="ARBA" id="ARBA00005323"/>
    </source>
</evidence>
<proteinExistence type="inferred from homology"/>
<dbReference type="InterPro" id="IPR029066">
    <property type="entry name" value="PLP-binding_barrel"/>
</dbReference>
<dbReference type="PANTHER" id="PTHR28004">
    <property type="entry name" value="ZGC:162816-RELATED"/>
    <property type="match status" value="1"/>
</dbReference>
<protein>
    <submittedName>
        <fullName evidence="4">D-threo-3-hydroxyaspartate dehydratase</fullName>
        <ecNumber evidence="4">4.3.1.27</ecNumber>
    </submittedName>
</protein>
<dbReference type="Gene3D" id="3.20.20.10">
    <property type="entry name" value="Alanine racemase"/>
    <property type="match status" value="1"/>
</dbReference>